<name>A0AAD7EQT7_9AGAR</name>
<dbReference type="AlphaFoldDB" id="A0AAD7EQT7"/>
<feature type="non-terminal residue" evidence="1">
    <location>
        <position position="1"/>
    </location>
</feature>
<gene>
    <name evidence="1" type="ORF">DFH08DRAFT_635251</name>
</gene>
<dbReference type="SUPFAM" id="SSF56219">
    <property type="entry name" value="DNase I-like"/>
    <property type="match status" value="1"/>
</dbReference>
<protein>
    <submittedName>
        <fullName evidence="1">Endonuclease/exonuclease/phosphatase</fullName>
    </submittedName>
</protein>
<keyword evidence="1" id="KW-0540">Nuclease</keyword>
<dbReference type="GO" id="GO:0004519">
    <property type="term" value="F:endonuclease activity"/>
    <property type="evidence" value="ECO:0007669"/>
    <property type="project" value="UniProtKB-KW"/>
</dbReference>
<comment type="caution">
    <text evidence="1">The sequence shown here is derived from an EMBL/GenBank/DDBJ whole genome shotgun (WGS) entry which is preliminary data.</text>
</comment>
<proteinExistence type="predicted"/>
<keyword evidence="1" id="KW-0255">Endonuclease</keyword>
<dbReference type="InterPro" id="IPR036691">
    <property type="entry name" value="Endo/exonu/phosph_ase_sf"/>
</dbReference>
<dbReference type="Proteomes" id="UP001218218">
    <property type="component" value="Unassembled WGS sequence"/>
</dbReference>
<keyword evidence="2" id="KW-1185">Reference proteome</keyword>
<reference evidence="1" key="1">
    <citation type="submission" date="2023-03" db="EMBL/GenBank/DDBJ databases">
        <title>Massive genome expansion in bonnet fungi (Mycena s.s.) driven by repeated elements and novel gene families across ecological guilds.</title>
        <authorList>
            <consortium name="Lawrence Berkeley National Laboratory"/>
            <person name="Harder C.B."/>
            <person name="Miyauchi S."/>
            <person name="Viragh M."/>
            <person name="Kuo A."/>
            <person name="Thoen E."/>
            <person name="Andreopoulos B."/>
            <person name="Lu D."/>
            <person name="Skrede I."/>
            <person name="Drula E."/>
            <person name="Henrissat B."/>
            <person name="Morin E."/>
            <person name="Kohler A."/>
            <person name="Barry K."/>
            <person name="LaButti K."/>
            <person name="Morin E."/>
            <person name="Salamov A."/>
            <person name="Lipzen A."/>
            <person name="Mereny Z."/>
            <person name="Hegedus B."/>
            <person name="Baldrian P."/>
            <person name="Stursova M."/>
            <person name="Weitz H."/>
            <person name="Taylor A."/>
            <person name="Grigoriev I.V."/>
            <person name="Nagy L.G."/>
            <person name="Martin F."/>
            <person name="Kauserud H."/>
        </authorList>
    </citation>
    <scope>NUCLEOTIDE SEQUENCE</scope>
    <source>
        <strain evidence="1">CBHHK002</strain>
    </source>
</reference>
<evidence type="ECO:0000313" key="1">
    <source>
        <dbReference type="EMBL" id="KAJ7347214.1"/>
    </source>
</evidence>
<dbReference type="PANTHER" id="PTHR19446">
    <property type="entry name" value="REVERSE TRANSCRIPTASES"/>
    <property type="match status" value="1"/>
</dbReference>
<evidence type="ECO:0000313" key="2">
    <source>
        <dbReference type="Proteomes" id="UP001218218"/>
    </source>
</evidence>
<organism evidence="1 2">
    <name type="scientific">Mycena albidolilacea</name>
    <dbReference type="NCBI Taxonomy" id="1033008"/>
    <lineage>
        <taxon>Eukaryota</taxon>
        <taxon>Fungi</taxon>
        <taxon>Dikarya</taxon>
        <taxon>Basidiomycota</taxon>
        <taxon>Agaricomycotina</taxon>
        <taxon>Agaricomycetes</taxon>
        <taxon>Agaricomycetidae</taxon>
        <taxon>Agaricales</taxon>
        <taxon>Marasmiineae</taxon>
        <taxon>Mycenaceae</taxon>
        <taxon>Mycena</taxon>
    </lineage>
</organism>
<sequence>GVAIVVNRNQLKIENIRTREVIPGRALLLETTKHDGKPISILGVYAPNAPGENAQFWKDIQEWFSRHSVRKPDVMGGDTNVVEDAIDRLPAHEDPEGPVSALDDLKENMNLVDGWRESFPTTKAYTYHQTYTGSQSRIDRFYVKRQLIDQTYEWEIETVGIRTDHRMITMKLTSENAPTMGHGRWICPPHIMRHKAFKNFVHKTGLELIDSLRKIGRPLPRTETHNAQTLWKEWKDKIYTEGRRLAKIVVPKMDAEIEKVEQDLKNVLADEALSDEERKLSGAVFTEHLAALHRKRFRDSRKTAEVRNRLEGEVISKYWSMINKPKKPRDIIDRLLKDTSALDPADYSYESNSKKMATMARNYHSKIQNDRRETAPDIRDHTIEVVLSRTARKANNDQVIDLSKKLTREDIQEALKLSANGKAPGLNGFTYEFWKILDDRYRTAVSLEKEGFDIIKVLLLVFNDIETNGMVAGTNFSESWMCPLYKKNNRADIANYRPISLLNSDYKIFTKALTIKL</sequence>
<keyword evidence="1" id="KW-0378">Hydrolase</keyword>
<feature type="non-terminal residue" evidence="1">
    <location>
        <position position="517"/>
    </location>
</feature>
<accession>A0AAD7EQT7</accession>
<dbReference type="Gene3D" id="3.60.10.10">
    <property type="entry name" value="Endonuclease/exonuclease/phosphatase"/>
    <property type="match status" value="1"/>
</dbReference>
<dbReference type="EMBL" id="JARIHO010000019">
    <property type="protein sequence ID" value="KAJ7347214.1"/>
    <property type="molecule type" value="Genomic_DNA"/>
</dbReference>